<organism evidence="1 2">
    <name type="scientific">Arthrobacter mobilis</name>
    <dbReference type="NCBI Taxonomy" id="2724944"/>
    <lineage>
        <taxon>Bacteria</taxon>
        <taxon>Bacillati</taxon>
        <taxon>Actinomycetota</taxon>
        <taxon>Actinomycetes</taxon>
        <taxon>Micrococcales</taxon>
        <taxon>Micrococcaceae</taxon>
        <taxon>Arthrobacter</taxon>
    </lineage>
</organism>
<sequence length="159" mass="17158">MTETRTEAPARAAETAPALRYAFTIVAEVDPHIPLNERGTERLDFIPITGGSVHGEIEGEVFPGGGDWCMTRADGGFEVQARYAIRTAAGEFVDIVNTGVLRHVDGETGGPEDMGYFLTTPVFRTAAPALQWLTRSVFVGKARTQLTATTIDIYEVLAA</sequence>
<dbReference type="RefSeq" id="WP_168485809.1">
    <property type="nucleotide sequence ID" value="NZ_JAAZSQ010000005.1"/>
</dbReference>
<gene>
    <name evidence="1" type="ORF">HGG74_07945</name>
</gene>
<protein>
    <submittedName>
        <fullName evidence="1">DUF3237 family protein</fullName>
    </submittedName>
</protein>
<proteinExistence type="predicted"/>
<reference evidence="1 2" key="1">
    <citation type="submission" date="2020-04" db="EMBL/GenBank/DDBJ databases">
        <title>Arthrobacter sp. nov.</title>
        <authorList>
            <person name="Liu S."/>
        </authorList>
    </citation>
    <scope>NUCLEOTIDE SEQUENCE [LARGE SCALE GENOMIC DNA]</scope>
    <source>
        <strain evidence="1 2">E918</strain>
    </source>
</reference>
<evidence type="ECO:0000313" key="2">
    <source>
        <dbReference type="Proteomes" id="UP000544090"/>
    </source>
</evidence>
<dbReference type="Pfam" id="PF11578">
    <property type="entry name" value="DUF3237"/>
    <property type="match status" value="1"/>
</dbReference>
<comment type="caution">
    <text evidence="1">The sequence shown here is derived from an EMBL/GenBank/DDBJ whole genome shotgun (WGS) entry which is preliminary data.</text>
</comment>
<dbReference type="PANTHER" id="PTHR37315">
    <property type="entry name" value="UPF0311 PROTEIN BLR7842"/>
    <property type="match status" value="1"/>
</dbReference>
<dbReference type="Gene3D" id="2.40.160.20">
    <property type="match status" value="1"/>
</dbReference>
<dbReference type="PANTHER" id="PTHR37315:SF1">
    <property type="entry name" value="UPF0311 PROTEIN BLR7842"/>
    <property type="match status" value="1"/>
</dbReference>
<dbReference type="Proteomes" id="UP000544090">
    <property type="component" value="Unassembled WGS sequence"/>
</dbReference>
<dbReference type="AlphaFoldDB" id="A0A7X6HC98"/>
<accession>A0A7X6HC98</accession>
<name>A0A7X6HC98_9MICC</name>
<dbReference type="InterPro" id="IPR020915">
    <property type="entry name" value="UPF0311"/>
</dbReference>
<evidence type="ECO:0000313" key="1">
    <source>
        <dbReference type="EMBL" id="NKX54476.1"/>
    </source>
</evidence>
<keyword evidence="2" id="KW-1185">Reference proteome</keyword>
<dbReference type="EMBL" id="JAAZSQ010000005">
    <property type="protein sequence ID" value="NKX54476.1"/>
    <property type="molecule type" value="Genomic_DNA"/>
</dbReference>